<evidence type="ECO:0000313" key="2">
    <source>
        <dbReference type="Proteomes" id="UP001609175"/>
    </source>
</evidence>
<dbReference type="RefSeq" id="WP_395115561.1">
    <property type="nucleotide sequence ID" value="NZ_JBIMSO010000058.1"/>
</dbReference>
<sequence length="254" mass="28088">MTVPAGHRLFAQYAYAPNALGYCGPADGKALEAVACGHDVDVDVGALARRFSGAWPYQKLIADLSVAEIGGTADPIDDHVVRAYWTGSELTAAIDRRQFGTELLSRFASAAGNYWKHLTDDLLDEVAPTHAFHVFGVYPWSRLLTSGMPQPVQVLDSCRIGWGKVVEVRDDDVIVRSRPLQFDGSLALGDEVDRPVKHRVDSGQFVSHLHVGDNVAVHWDFVCDWLAPQQVDELAYWTDWQLTRTNHRLAHSVG</sequence>
<accession>A0ABW7JPF2</accession>
<gene>
    <name evidence="1" type="ORF">ACHIPZ_16950</name>
</gene>
<reference evidence="1 2" key="1">
    <citation type="submission" date="2024-10" db="EMBL/GenBank/DDBJ databases">
        <authorList>
            <person name="Riesco R."/>
        </authorList>
    </citation>
    <scope>NUCLEOTIDE SEQUENCE [LARGE SCALE GENOMIC DNA]</scope>
    <source>
        <strain evidence="1 2">NCIMB 15449</strain>
    </source>
</reference>
<evidence type="ECO:0000313" key="1">
    <source>
        <dbReference type="EMBL" id="MFH5209871.1"/>
    </source>
</evidence>
<dbReference type="EMBL" id="JBIMSO010000058">
    <property type="protein sequence ID" value="MFH5209871.1"/>
    <property type="molecule type" value="Genomic_DNA"/>
</dbReference>
<organism evidence="1 2">
    <name type="scientific">Antrihabitans spumae</name>
    <dbReference type="NCBI Taxonomy" id="3373370"/>
    <lineage>
        <taxon>Bacteria</taxon>
        <taxon>Bacillati</taxon>
        <taxon>Actinomycetota</taxon>
        <taxon>Actinomycetes</taxon>
        <taxon>Mycobacteriales</taxon>
        <taxon>Nocardiaceae</taxon>
        <taxon>Antrihabitans</taxon>
    </lineage>
</organism>
<protein>
    <submittedName>
        <fullName evidence="1">DUF6390 family protein</fullName>
    </submittedName>
</protein>
<dbReference type="InterPro" id="IPR045660">
    <property type="entry name" value="DUF6390"/>
</dbReference>
<name>A0ABW7JPF2_9NOCA</name>
<dbReference type="Proteomes" id="UP001609175">
    <property type="component" value="Unassembled WGS sequence"/>
</dbReference>
<comment type="caution">
    <text evidence="1">The sequence shown here is derived from an EMBL/GenBank/DDBJ whole genome shotgun (WGS) entry which is preliminary data.</text>
</comment>
<proteinExistence type="predicted"/>
<dbReference type="Pfam" id="PF19927">
    <property type="entry name" value="DUF6390"/>
    <property type="match status" value="1"/>
</dbReference>